<proteinExistence type="predicted"/>
<name>A0ABU2FVC7_9EURY</name>
<sequence length="521" mass="57402">MSSSADGGQRTVRPRRPSHYAERAKAGDETWLEDCVQEIVGLQVSDAQRTICRSVAGQKKTIVQTANGLGKSYILAAIVNAWLYALYPATVLTTSGTEKKMKRTFCKPVENLHDSALDGAGLPGDYKHRPERIDFPDDPEHWFEATSPQDAGELEGVHSKYHLSIIEEADKDDVDAKTLDSMDSLVTDERDRMIVIANPPEDETNIVADLLDKPTWNEVTFSSFASHNVQVELGEADGEQIDGLATLWKIKEDWQEFNEEPWPGVDEALRMSDPDSPEFRKDLDKRWYRRRAGVIPPEGASAHRPIEKDAVDAAWERETTSTRVTPHGTGIDVARSGDNTVVVSAHANQLKVHYSETGTDHPTQEARIRRGTDSFPGLDEWPDHPVAIDAVGEGSGLADDIVQAYPKASRFDAGATANEEQEYKNCWTEGLAVLGQWIENGGVINDRKLREELLVAARVVEYEENFYASRGTEVLKASPKAVIKEVLGRSPDHLDGALMAVFASEGKRAGSKASGTGVWGT</sequence>
<dbReference type="Gene3D" id="3.30.420.240">
    <property type="match status" value="1"/>
</dbReference>
<gene>
    <name evidence="2" type="ORF">NDI86_21745</name>
</gene>
<evidence type="ECO:0008006" key="4">
    <source>
        <dbReference type="Google" id="ProtNLM"/>
    </source>
</evidence>
<feature type="region of interest" description="Disordered" evidence="1">
    <location>
        <begin position="1"/>
        <end position="24"/>
    </location>
</feature>
<dbReference type="Gene3D" id="3.40.50.300">
    <property type="entry name" value="P-loop containing nucleotide triphosphate hydrolases"/>
    <property type="match status" value="1"/>
</dbReference>
<accession>A0ABU2FVC7</accession>
<evidence type="ECO:0000313" key="3">
    <source>
        <dbReference type="Proteomes" id="UP001268864"/>
    </source>
</evidence>
<evidence type="ECO:0000313" key="2">
    <source>
        <dbReference type="EMBL" id="MDS0284729.1"/>
    </source>
</evidence>
<dbReference type="EMBL" id="JAMQOS010000010">
    <property type="protein sequence ID" value="MDS0284729.1"/>
    <property type="molecule type" value="Genomic_DNA"/>
</dbReference>
<protein>
    <recommendedName>
        <fullName evidence="4">Terminase</fullName>
    </recommendedName>
</protein>
<dbReference type="RefSeq" id="WP_310902395.1">
    <property type="nucleotide sequence ID" value="NZ_JAMQOS010000010.1"/>
</dbReference>
<keyword evidence="3" id="KW-1185">Reference proteome</keyword>
<reference evidence="2 3" key="1">
    <citation type="submission" date="2022-06" db="EMBL/GenBank/DDBJ databases">
        <title>Halomicroarcula sp. a new haloarchaeum isolate from saline soil.</title>
        <authorList>
            <person name="Strakova D."/>
            <person name="Galisteo C."/>
            <person name="Sanchez-Porro C."/>
            <person name="Ventosa A."/>
        </authorList>
    </citation>
    <scope>NUCLEOTIDE SEQUENCE [LARGE SCALE GENOMIC DNA]</scope>
    <source>
        <strain evidence="2 3">S3CR25-11</strain>
    </source>
</reference>
<comment type="caution">
    <text evidence="2">The sequence shown here is derived from an EMBL/GenBank/DDBJ whole genome shotgun (WGS) entry which is preliminary data.</text>
</comment>
<evidence type="ECO:0000256" key="1">
    <source>
        <dbReference type="SAM" id="MobiDB-lite"/>
    </source>
</evidence>
<organism evidence="2 3">
    <name type="scientific">Haloarcula onubensis</name>
    <dbReference type="NCBI Taxonomy" id="2950539"/>
    <lineage>
        <taxon>Archaea</taxon>
        <taxon>Methanobacteriati</taxon>
        <taxon>Methanobacteriota</taxon>
        <taxon>Stenosarchaea group</taxon>
        <taxon>Halobacteria</taxon>
        <taxon>Halobacteriales</taxon>
        <taxon>Haloarculaceae</taxon>
        <taxon>Haloarcula</taxon>
    </lineage>
</organism>
<dbReference type="InterPro" id="IPR027417">
    <property type="entry name" value="P-loop_NTPase"/>
</dbReference>
<dbReference type="Proteomes" id="UP001268864">
    <property type="component" value="Unassembled WGS sequence"/>
</dbReference>